<evidence type="ECO:0000256" key="1">
    <source>
        <dbReference type="ARBA" id="ARBA00004429"/>
    </source>
</evidence>
<feature type="region of interest" description="Disordered" evidence="7">
    <location>
        <begin position="400"/>
        <end position="421"/>
    </location>
</feature>
<keyword evidence="4 8" id="KW-0812">Transmembrane</keyword>
<dbReference type="CDD" id="cd06173">
    <property type="entry name" value="MFS_MefA_like"/>
    <property type="match status" value="1"/>
</dbReference>
<evidence type="ECO:0000256" key="8">
    <source>
        <dbReference type="SAM" id="Phobius"/>
    </source>
</evidence>
<dbReference type="InterPro" id="IPR036259">
    <property type="entry name" value="MFS_trans_sf"/>
</dbReference>
<dbReference type="SUPFAM" id="SSF103473">
    <property type="entry name" value="MFS general substrate transporter"/>
    <property type="match status" value="1"/>
</dbReference>
<gene>
    <name evidence="9" type="ORF">ACFOZ4_38855</name>
</gene>
<dbReference type="RefSeq" id="WP_253760286.1">
    <property type="nucleotide sequence ID" value="NZ_JAMZDZ010000001.1"/>
</dbReference>
<evidence type="ECO:0000256" key="3">
    <source>
        <dbReference type="ARBA" id="ARBA00022475"/>
    </source>
</evidence>
<evidence type="ECO:0000256" key="5">
    <source>
        <dbReference type="ARBA" id="ARBA00022989"/>
    </source>
</evidence>
<dbReference type="Pfam" id="PF05977">
    <property type="entry name" value="MFS_3"/>
    <property type="match status" value="1"/>
</dbReference>
<dbReference type="InterPro" id="IPR010290">
    <property type="entry name" value="TM_effector"/>
</dbReference>
<comment type="subcellular location">
    <subcellularLocation>
        <location evidence="1">Cell inner membrane</location>
        <topology evidence="1">Multi-pass membrane protein</topology>
    </subcellularLocation>
</comment>
<feature type="transmembrane region" description="Helical" evidence="8">
    <location>
        <begin position="283"/>
        <end position="316"/>
    </location>
</feature>
<keyword evidence="10" id="KW-1185">Reference proteome</keyword>
<feature type="transmembrane region" description="Helical" evidence="8">
    <location>
        <begin position="222"/>
        <end position="243"/>
    </location>
</feature>
<keyword evidence="5 8" id="KW-1133">Transmembrane helix</keyword>
<keyword evidence="3" id="KW-1003">Cell membrane</keyword>
<feature type="transmembrane region" description="Helical" evidence="8">
    <location>
        <begin position="255"/>
        <end position="276"/>
    </location>
</feature>
<name>A0ABV8M1U4_9ACTN</name>
<dbReference type="PANTHER" id="PTHR23513">
    <property type="entry name" value="INTEGRAL MEMBRANE EFFLUX PROTEIN-RELATED"/>
    <property type="match status" value="1"/>
</dbReference>
<evidence type="ECO:0000313" key="10">
    <source>
        <dbReference type="Proteomes" id="UP001595816"/>
    </source>
</evidence>
<evidence type="ECO:0000256" key="6">
    <source>
        <dbReference type="ARBA" id="ARBA00023136"/>
    </source>
</evidence>
<dbReference type="Proteomes" id="UP001595816">
    <property type="component" value="Unassembled WGS sequence"/>
</dbReference>
<dbReference type="EMBL" id="JBHSAY010000033">
    <property type="protein sequence ID" value="MFC4136602.1"/>
    <property type="molecule type" value="Genomic_DNA"/>
</dbReference>
<evidence type="ECO:0000256" key="4">
    <source>
        <dbReference type="ARBA" id="ARBA00022692"/>
    </source>
</evidence>
<feature type="transmembrane region" description="Helical" evidence="8">
    <location>
        <begin position="48"/>
        <end position="73"/>
    </location>
</feature>
<evidence type="ECO:0000256" key="7">
    <source>
        <dbReference type="SAM" id="MobiDB-lite"/>
    </source>
</evidence>
<feature type="transmembrane region" description="Helical" evidence="8">
    <location>
        <begin position="20"/>
        <end position="42"/>
    </location>
</feature>
<feature type="transmembrane region" description="Helical" evidence="8">
    <location>
        <begin position="94"/>
        <end position="118"/>
    </location>
</feature>
<comment type="caution">
    <text evidence="9">The sequence shown here is derived from an EMBL/GenBank/DDBJ whole genome shotgun (WGS) entry which is preliminary data.</text>
</comment>
<evidence type="ECO:0000256" key="2">
    <source>
        <dbReference type="ARBA" id="ARBA00022448"/>
    </source>
</evidence>
<organism evidence="9 10">
    <name type="scientific">Hamadaea flava</name>
    <dbReference type="NCBI Taxonomy" id="1742688"/>
    <lineage>
        <taxon>Bacteria</taxon>
        <taxon>Bacillati</taxon>
        <taxon>Actinomycetota</taxon>
        <taxon>Actinomycetes</taxon>
        <taxon>Micromonosporales</taxon>
        <taxon>Micromonosporaceae</taxon>
        <taxon>Hamadaea</taxon>
    </lineage>
</organism>
<protein>
    <submittedName>
        <fullName evidence="9">MFS transporter</fullName>
    </submittedName>
</protein>
<dbReference type="PANTHER" id="PTHR23513:SF9">
    <property type="entry name" value="ENTEROBACTIN EXPORTER ENTS"/>
    <property type="match status" value="1"/>
</dbReference>
<keyword evidence="6 8" id="KW-0472">Membrane</keyword>
<proteinExistence type="predicted"/>
<accession>A0ABV8M1U4</accession>
<feature type="transmembrane region" description="Helical" evidence="8">
    <location>
        <begin position="364"/>
        <end position="389"/>
    </location>
</feature>
<keyword evidence="2" id="KW-0813">Transport</keyword>
<sequence>MKALVDIGPLREQRAFRRLWLGATASGFGSNLTTFAVAFSVWDSTHNSFYVGLIGLFAAIPLITLALVGSAFIDHLDRVRLARSTTLGQIATSVLFAAAAAFGQVWAMFALTAVAAGLSAVGSPARRAIVTQMLPADRLAAGLALNHLSFQLSMLLGPALAGVITAAWGSEVCFLLDAATFVAALLGLRGLPPAATAPDGRPGMSAVWEGLRFTIRTPLVRGALLADLSATVLAMPVALFPAINEEKFGGSPRVLGLFLTSVAVGGLIASMLSGLATRGARPGAILLVCGAVWGGALALVGVADHLVVVLALLALAGGADTWAVVSRGTVVQASTPDAYRGRVASLEHIVGVAGPELGGVRAGAVAALTSGGASLLLGGLACLVGIGLIARLNPQLRTGVLPPPQSANAERLSSAGTAAAP</sequence>
<dbReference type="Gene3D" id="1.20.1250.20">
    <property type="entry name" value="MFS general substrate transporter like domains"/>
    <property type="match status" value="1"/>
</dbReference>
<evidence type="ECO:0000313" key="9">
    <source>
        <dbReference type="EMBL" id="MFC4136602.1"/>
    </source>
</evidence>
<feature type="transmembrane region" description="Helical" evidence="8">
    <location>
        <begin position="159"/>
        <end position="186"/>
    </location>
</feature>
<reference evidence="10" key="1">
    <citation type="journal article" date="2019" name="Int. J. Syst. Evol. Microbiol.">
        <title>The Global Catalogue of Microorganisms (GCM) 10K type strain sequencing project: providing services to taxonomists for standard genome sequencing and annotation.</title>
        <authorList>
            <consortium name="The Broad Institute Genomics Platform"/>
            <consortium name="The Broad Institute Genome Sequencing Center for Infectious Disease"/>
            <person name="Wu L."/>
            <person name="Ma J."/>
        </authorList>
    </citation>
    <scope>NUCLEOTIDE SEQUENCE [LARGE SCALE GENOMIC DNA]</scope>
    <source>
        <strain evidence="10">CGMCC 4.7289</strain>
    </source>
</reference>